<feature type="domain" description="CdaR GGDEF-like" evidence="4">
    <location>
        <begin position="228"/>
        <end position="343"/>
    </location>
</feature>
<evidence type="ECO:0000313" key="5">
    <source>
        <dbReference type="EMBL" id="KAA1418721.1"/>
    </source>
</evidence>
<gene>
    <name evidence="5" type="ORF">F0U44_09510</name>
</gene>
<sequence>MTPIMLGPGHVAILGSRARKGGSNSASQCHSEARSRLRPWCDVPKQGGGVVSDAETELQAVGILLAERSGDLTAYLVGEFGDRIPELPKDPALVDLLNGSAGSNLENLAHLLRGHIPIDQVRAPAAAIEYARRLAQRSTPPSALLRAYRLGQQLILRWANDEISRRVPDQALALQASHLLTETSFQYVDAVSEDVMGAYQTERERWLANRSAVQREIVDTLLRGERLELATAEATLGYRLHQHHLGLVLWTDGSDDGLRESEHLLARLAQRVGSGGHPLFVPRDRDTAWAWLPVGPSGVVDLAAVGEVMRTATKGTRVALGGAEAGEPGFRATHLAAAAAHRVAQLGHSVEPVVSYVDPTVRAAALLAGDLGSTRFMVARTLGGLAADTDGAARLRDTLLAFVEDRESYVATAARMHLHKNTVKYRVDRAVEVRGKPVSEDRLDLELALIACKWLGPEVLVKEGPSGA</sequence>
<dbReference type="Pfam" id="PF14361">
    <property type="entry name" value="RsbRD_N"/>
    <property type="match status" value="1"/>
</dbReference>
<evidence type="ECO:0000259" key="2">
    <source>
        <dbReference type="Pfam" id="PF13556"/>
    </source>
</evidence>
<dbReference type="InterPro" id="IPR051448">
    <property type="entry name" value="CdaR-like_regulators"/>
</dbReference>
<dbReference type="Gene3D" id="1.10.10.2840">
    <property type="entry name" value="PucR C-terminal helix-turn-helix domain"/>
    <property type="match status" value="1"/>
</dbReference>
<dbReference type="InterPro" id="IPR025751">
    <property type="entry name" value="RsbRD_N_dom"/>
</dbReference>
<feature type="domain" description="PucR C-terminal helix-turn-helix" evidence="2">
    <location>
        <begin position="395"/>
        <end position="451"/>
    </location>
</feature>
<dbReference type="EMBL" id="VUJV01000003">
    <property type="protein sequence ID" value="KAA1418721.1"/>
    <property type="molecule type" value="Genomic_DNA"/>
</dbReference>
<reference evidence="5 6" key="2">
    <citation type="submission" date="2019-09" db="EMBL/GenBank/DDBJ databases">
        <authorList>
            <person name="Jin C."/>
        </authorList>
    </citation>
    <scope>NUCLEOTIDE SEQUENCE [LARGE SCALE GENOMIC DNA]</scope>
    <source>
        <strain evidence="5 6">BN130099</strain>
    </source>
</reference>
<comment type="caution">
    <text evidence="5">The sequence shown here is derived from an EMBL/GenBank/DDBJ whole genome shotgun (WGS) entry which is preliminary data.</text>
</comment>
<comment type="similarity">
    <text evidence="1">Belongs to the CdaR family.</text>
</comment>
<dbReference type="InterPro" id="IPR041522">
    <property type="entry name" value="CdaR_GGDEF"/>
</dbReference>
<evidence type="ECO:0000313" key="6">
    <source>
        <dbReference type="Proteomes" id="UP000325003"/>
    </source>
</evidence>
<protein>
    <recommendedName>
        <fullName evidence="7">PucR family transcriptional regulator</fullName>
    </recommendedName>
</protein>
<dbReference type="InterPro" id="IPR025736">
    <property type="entry name" value="PucR_C-HTH_dom"/>
</dbReference>
<reference evidence="5 6" key="1">
    <citation type="submission" date="2019-09" db="EMBL/GenBank/DDBJ databases">
        <title>Nocardioides panacisoli sp. nov., isolated from the soil of a ginseng field.</title>
        <authorList>
            <person name="Cho C."/>
        </authorList>
    </citation>
    <scope>NUCLEOTIDE SEQUENCE [LARGE SCALE GENOMIC DNA]</scope>
    <source>
        <strain evidence="5 6">BN130099</strain>
    </source>
</reference>
<name>A0A5B1LDA3_9ACTN</name>
<proteinExistence type="inferred from homology"/>
<dbReference type="PANTHER" id="PTHR33744">
    <property type="entry name" value="CARBOHYDRATE DIACID REGULATOR"/>
    <property type="match status" value="1"/>
</dbReference>
<evidence type="ECO:0000259" key="4">
    <source>
        <dbReference type="Pfam" id="PF17853"/>
    </source>
</evidence>
<accession>A0A5B1LDA3</accession>
<dbReference type="PANTHER" id="PTHR33744:SF1">
    <property type="entry name" value="DNA-BINDING TRANSCRIPTIONAL ACTIVATOR ADER"/>
    <property type="match status" value="1"/>
</dbReference>
<dbReference type="Pfam" id="PF13556">
    <property type="entry name" value="HTH_30"/>
    <property type="match status" value="1"/>
</dbReference>
<organism evidence="5 6">
    <name type="scientific">Nocardioides humilatus</name>
    <dbReference type="NCBI Taxonomy" id="2607660"/>
    <lineage>
        <taxon>Bacteria</taxon>
        <taxon>Bacillati</taxon>
        <taxon>Actinomycetota</taxon>
        <taxon>Actinomycetes</taxon>
        <taxon>Propionibacteriales</taxon>
        <taxon>Nocardioidaceae</taxon>
        <taxon>Nocardioides</taxon>
    </lineage>
</organism>
<evidence type="ECO:0008006" key="7">
    <source>
        <dbReference type="Google" id="ProtNLM"/>
    </source>
</evidence>
<keyword evidence="6" id="KW-1185">Reference proteome</keyword>
<evidence type="ECO:0000259" key="3">
    <source>
        <dbReference type="Pfam" id="PF14361"/>
    </source>
</evidence>
<dbReference type="Proteomes" id="UP000325003">
    <property type="component" value="Unassembled WGS sequence"/>
</dbReference>
<dbReference type="InterPro" id="IPR042070">
    <property type="entry name" value="PucR_C-HTH_sf"/>
</dbReference>
<evidence type="ECO:0000256" key="1">
    <source>
        <dbReference type="ARBA" id="ARBA00006754"/>
    </source>
</evidence>
<dbReference type="AlphaFoldDB" id="A0A5B1LDA3"/>
<dbReference type="Pfam" id="PF17853">
    <property type="entry name" value="GGDEF_2"/>
    <property type="match status" value="1"/>
</dbReference>
<feature type="domain" description="RsbT co-antagonist protein RsbRD N-terminal" evidence="3">
    <location>
        <begin position="71"/>
        <end position="212"/>
    </location>
</feature>